<name>A0ABW2HUE2_9ACTN</name>
<sequence length="71" mass="7671">MSNDETTGKPHDDSMRGSPIDDPIGEIALLAEDKDSDDAEILGKLEELGVDLTPDEIFAVLVRYDTPDVLG</sequence>
<evidence type="ECO:0000256" key="1">
    <source>
        <dbReference type="SAM" id="MobiDB-lite"/>
    </source>
</evidence>
<evidence type="ECO:0000313" key="2">
    <source>
        <dbReference type="EMBL" id="MFC7276439.1"/>
    </source>
</evidence>
<comment type="caution">
    <text evidence="2">The sequence shown here is derived from an EMBL/GenBank/DDBJ whole genome shotgun (WGS) entry which is preliminary data.</text>
</comment>
<evidence type="ECO:0000313" key="3">
    <source>
        <dbReference type="Proteomes" id="UP001596548"/>
    </source>
</evidence>
<feature type="compositionally biased region" description="Basic and acidic residues" evidence="1">
    <location>
        <begin position="1"/>
        <end position="15"/>
    </location>
</feature>
<dbReference type="RefSeq" id="WP_378970767.1">
    <property type="nucleotide sequence ID" value="NZ_JBHTBJ010000014.1"/>
</dbReference>
<proteinExistence type="predicted"/>
<feature type="region of interest" description="Disordered" evidence="1">
    <location>
        <begin position="1"/>
        <end position="22"/>
    </location>
</feature>
<dbReference type="Proteomes" id="UP001596548">
    <property type="component" value="Unassembled WGS sequence"/>
</dbReference>
<protein>
    <submittedName>
        <fullName evidence="2">Uncharacterized protein</fullName>
    </submittedName>
</protein>
<reference evidence="3" key="1">
    <citation type="journal article" date="2019" name="Int. J. Syst. Evol. Microbiol.">
        <title>The Global Catalogue of Microorganisms (GCM) 10K type strain sequencing project: providing services to taxonomists for standard genome sequencing and annotation.</title>
        <authorList>
            <consortium name="The Broad Institute Genomics Platform"/>
            <consortium name="The Broad Institute Genome Sequencing Center for Infectious Disease"/>
            <person name="Wu L."/>
            <person name="Ma J."/>
        </authorList>
    </citation>
    <scope>NUCLEOTIDE SEQUENCE [LARGE SCALE GENOMIC DNA]</scope>
    <source>
        <strain evidence="3">XZYJT-10</strain>
    </source>
</reference>
<dbReference type="EMBL" id="JBHTBJ010000014">
    <property type="protein sequence ID" value="MFC7276439.1"/>
    <property type="molecule type" value="Genomic_DNA"/>
</dbReference>
<gene>
    <name evidence="2" type="ORF">ACFQS1_20790</name>
</gene>
<keyword evidence="3" id="KW-1185">Reference proteome</keyword>
<organism evidence="2 3">
    <name type="scientific">Paractinoplanes rhizophilus</name>
    <dbReference type="NCBI Taxonomy" id="1416877"/>
    <lineage>
        <taxon>Bacteria</taxon>
        <taxon>Bacillati</taxon>
        <taxon>Actinomycetota</taxon>
        <taxon>Actinomycetes</taxon>
        <taxon>Micromonosporales</taxon>
        <taxon>Micromonosporaceae</taxon>
        <taxon>Paractinoplanes</taxon>
    </lineage>
</organism>
<accession>A0ABW2HUE2</accession>